<dbReference type="RefSeq" id="WP_283207167.1">
    <property type="nucleotide sequence ID" value="NZ_BPQD01000007.1"/>
</dbReference>
<dbReference type="EMBL" id="JAUFPX010000002">
    <property type="protein sequence ID" value="MDN3589413.1"/>
    <property type="molecule type" value="Genomic_DNA"/>
</dbReference>
<evidence type="ECO:0000313" key="2">
    <source>
        <dbReference type="Proteomes" id="UP001224644"/>
    </source>
</evidence>
<sequence length="41" mass="3823">MILSVFALALGAAILLIGGLGAVIQAEAADASGIPASGVSI</sequence>
<keyword evidence="2" id="KW-1185">Reference proteome</keyword>
<name>A0ABT8BBI5_9HYPH</name>
<evidence type="ECO:0000313" key="1">
    <source>
        <dbReference type="EMBL" id="MDN3589413.1"/>
    </source>
</evidence>
<gene>
    <name evidence="1" type="ORF">QWZ12_02180</name>
</gene>
<dbReference type="Proteomes" id="UP001224644">
    <property type="component" value="Unassembled WGS sequence"/>
</dbReference>
<reference evidence="2" key="1">
    <citation type="journal article" date="2019" name="Int. J. Syst. Evol. Microbiol.">
        <title>The Global Catalogue of Microorganisms (GCM) 10K type strain sequencing project: providing services to taxonomists for standard genome sequencing and annotation.</title>
        <authorList>
            <consortium name="The Broad Institute Genomics Platform"/>
            <consortium name="The Broad Institute Genome Sequencing Center for Infectious Disease"/>
            <person name="Wu L."/>
            <person name="Ma J."/>
        </authorList>
    </citation>
    <scope>NUCLEOTIDE SEQUENCE [LARGE SCALE GENOMIC DNA]</scope>
    <source>
        <strain evidence="2">CECT 7069</strain>
    </source>
</reference>
<accession>A0ABT8BBI5</accession>
<organism evidence="1 2">
    <name type="scientific">Methylobacterium adhaesivum</name>
    <dbReference type="NCBI Taxonomy" id="333297"/>
    <lineage>
        <taxon>Bacteria</taxon>
        <taxon>Pseudomonadati</taxon>
        <taxon>Pseudomonadota</taxon>
        <taxon>Alphaproteobacteria</taxon>
        <taxon>Hyphomicrobiales</taxon>
        <taxon>Methylobacteriaceae</taxon>
        <taxon>Methylobacterium</taxon>
    </lineage>
</organism>
<comment type="caution">
    <text evidence="1">The sequence shown here is derived from an EMBL/GenBank/DDBJ whole genome shotgun (WGS) entry which is preliminary data.</text>
</comment>
<proteinExistence type="predicted"/>
<protein>
    <submittedName>
        <fullName evidence="1">Uncharacterized protein</fullName>
    </submittedName>
</protein>